<feature type="compositionally biased region" description="Polar residues" evidence="1">
    <location>
        <begin position="209"/>
        <end position="220"/>
    </location>
</feature>
<gene>
    <name evidence="3" type="ORF">SAY87_014729</name>
</gene>
<sequence>MSTKMKGIFKGLRYISQIFEEEKEQEMVIGLPTDVKHVAHIGMDGPSNTPPSWMNEYKQADTKGGSKKEASDPKPFDSNSMASEGSCRRRAKAQGCHGSPGRDLPEVPKPSRRHSSSTNGVESPTKAKSERRRHSRHASKGSSPGRDFLVGVPSDVESESGLDSPHNLPAMPKKTRRKKSKETTGQVRRSKLGSEASAVSSEVPVSAPQNHCSSSLQSVE</sequence>
<feature type="region of interest" description="Disordered" evidence="1">
    <location>
        <begin position="41"/>
        <end position="220"/>
    </location>
</feature>
<dbReference type="PANTHER" id="PTHR46325:SF39">
    <property type="entry name" value="CRIB DOMAIN-CONTAINING PROTEIN RIC8"/>
    <property type="match status" value="1"/>
</dbReference>
<feature type="compositionally biased region" description="Low complexity" evidence="1">
    <location>
        <begin position="194"/>
        <end position="208"/>
    </location>
</feature>
<name>A0AAN7GW19_9MYRT</name>
<dbReference type="AlphaFoldDB" id="A0AAN7GW19"/>
<dbReference type="InterPro" id="IPR000095">
    <property type="entry name" value="CRIB_dom"/>
</dbReference>
<dbReference type="EMBL" id="JAXIOK010000019">
    <property type="protein sequence ID" value="KAK4748143.1"/>
    <property type="molecule type" value="Genomic_DNA"/>
</dbReference>
<evidence type="ECO:0000313" key="3">
    <source>
        <dbReference type="EMBL" id="KAK4748143.1"/>
    </source>
</evidence>
<dbReference type="Proteomes" id="UP001345219">
    <property type="component" value="Chromosome 12"/>
</dbReference>
<organism evidence="3 4">
    <name type="scientific">Trapa incisa</name>
    <dbReference type="NCBI Taxonomy" id="236973"/>
    <lineage>
        <taxon>Eukaryota</taxon>
        <taxon>Viridiplantae</taxon>
        <taxon>Streptophyta</taxon>
        <taxon>Embryophyta</taxon>
        <taxon>Tracheophyta</taxon>
        <taxon>Spermatophyta</taxon>
        <taxon>Magnoliopsida</taxon>
        <taxon>eudicotyledons</taxon>
        <taxon>Gunneridae</taxon>
        <taxon>Pentapetalae</taxon>
        <taxon>rosids</taxon>
        <taxon>malvids</taxon>
        <taxon>Myrtales</taxon>
        <taxon>Lythraceae</taxon>
        <taxon>Trapa</taxon>
    </lineage>
</organism>
<feature type="domain" description="CRIB" evidence="2">
    <location>
        <begin position="29"/>
        <end position="42"/>
    </location>
</feature>
<dbReference type="PANTHER" id="PTHR46325">
    <property type="entry name" value="CRIB DOMAIN-CONTAINING PROTEIN RIC8"/>
    <property type="match status" value="1"/>
</dbReference>
<evidence type="ECO:0000256" key="1">
    <source>
        <dbReference type="SAM" id="MobiDB-lite"/>
    </source>
</evidence>
<dbReference type="PROSITE" id="PS50108">
    <property type="entry name" value="CRIB"/>
    <property type="match status" value="1"/>
</dbReference>
<dbReference type="Pfam" id="PF00786">
    <property type="entry name" value="PBD"/>
    <property type="match status" value="1"/>
</dbReference>
<evidence type="ECO:0000313" key="4">
    <source>
        <dbReference type="Proteomes" id="UP001345219"/>
    </source>
</evidence>
<dbReference type="SMART" id="SM00285">
    <property type="entry name" value="PBD"/>
    <property type="match status" value="1"/>
</dbReference>
<accession>A0AAN7GW19</accession>
<proteinExistence type="predicted"/>
<protein>
    <recommendedName>
        <fullName evidence="2">CRIB domain-containing protein</fullName>
    </recommendedName>
</protein>
<dbReference type="CDD" id="cd00132">
    <property type="entry name" value="CRIB"/>
    <property type="match status" value="1"/>
</dbReference>
<comment type="caution">
    <text evidence="3">The sequence shown here is derived from an EMBL/GenBank/DDBJ whole genome shotgun (WGS) entry which is preliminary data.</text>
</comment>
<evidence type="ECO:0000259" key="2">
    <source>
        <dbReference type="PROSITE" id="PS50108"/>
    </source>
</evidence>
<reference evidence="3 4" key="1">
    <citation type="journal article" date="2023" name="Hortic Res">
        <title>Pangenome of water caltrop reveals structural variations and asymmetric subgenome divergence after allopolyploidization.</title>
        <authorList>
            <person name="Zhang X."/>
            <person name="Chen Y."/>
            <person name="Wang L."/>
            <person name="Yuan Y."/>
            <person name="Fang M."/>
            <person name="Shi L."/>
            <person name="Lu R."/>
            <person name="Comes H.P."/>
            <person name="Ma Y."/>
            <person name="Chen Y."/>
            <person name="Huang G."/>
            <person name="Zhou Y."/>
            <person name="Zheng Z."/>
            <person name="Qiu Y."/>
        </authorList>
    </citation>
    <scope>NUCLEOTIDE SEQUENCE [LARGE SCALE GENOMIC DNA]</scope>
    <source>
        <tissue evidence="3">Roots</tissue>
    </source>
</reference>
<feature type="compositionally biased region" description="Basic residues" evidence="1">
    <location>
        <begin position="129"/>
        <end position="139"/>
    </location>
</feature>
<keyword evidence="4" id="KW-1185">Reference proteome</keyword>
<feature type="compositionally biased region" description="Basic and acidic residues" evidence="1">
    <location>
        <begin position="58"/>
        <end position="75"/>
    </location>
</feature>